<dbReference type="Gene3D" id="3.40.50.2000">
    <property type="entry name" value="Glycogen Phosphorylase B"/>
    <property type="match status" value="1"/>
</dbReference>
<feature type="non-terminal residue" evidence="1">
    <location>
        <position position="169"/>
    </location>
</feature>
<proteinExistence type="predicted"/>
<dbReference type="PANTHER" id="PTHR30160">
    <property type="entry name" value="TETRAACYLDISACCHARIDE 4'-KINASE-RELATED"/>
    <property type="match status" value="1"/>
</dbReference>
<protein>
    <submittedName>
        <fullName evidence="1">CAZy families GT9 protein</fullName>
    </submittedName>
</protein>
<evidence type="ECO:0000313" key="1">
    <source>
        <dbReference type="EMBL" id="AIA86567.1"/>
    </source>
</evidence>
<dbReference type="GO" id="GO:0009244">
    <property type="term" value="P:lipopolysaccharide core region biosynthetic process"/>
    <property type="evidence" value="ECO:0007669"/>
    <property type="project" value="TreeGrafter"/>
</dbReference>
<organism evidence="1">
    <name type="scientific">uncultured Chitinophaga sp</name>
    <dbReference type="NCBI Taxonomy" id="339340"/>
    <lineage>
        <taxon>Bacteria</taxon>
        <taxon>Pseudomonadati</taxon>
        <taxon>Bacteroidota</taxon>
        <taxon>Chitinophagia</taxon>
        <taxon>Chitinophagales</taxon>
        <taxon>Chitinophagaceae</taxon>
        <taxon>Chitinophaga</taxon>
        <taxon>environmental samples</taxon>
    </lineage>
</organism>
<dbReference type="PANTHER" id="PTHR30160:SF1">
    <property type="entry name" value="LIPOPOLYSACCHARIDE 1,2-N-ACETYLGLUCOSAMINETRANSFERASE-RELATED"/>
    <property type="match status" value="1"/>
</dbReference>
<reference evidence="1" key="1">
    <citation type="journal article" date="2013" name="Environ. Microbiol.">
        <title>Seasonally variable intestinal metagenomes of the red palm weevil (Rhynchophorus ferrugineus).</title>
        <authorList>
            <person name="Jia S."/>
            <person name="Zhang X."/>
            <person name="Zhang G."/>
            <person name="Yin A."/>
            <person name="Zhang S."/>
            <person name="Li F."/>
            <person name="Wang L."/>
            <person name="Zhao D."/>
            <person name="Yun Q."/>
            <person name="Tala"/>
            <person name="Wang J."/>
            <person name="Sun G."/>
            <person name="Baabdullah M."/>
            <person name="Yu X."/>
            <person name="Hu S."/>
            <person name="Al-Mssallem I.S."/>
            <person name="Yu J."/>
        </authorList>
    </citation>
    <scope>NUCLEOTIDE SEQUENCE</scope>
</reference>
<dbReference type="AlphaFoldDB" id="A0A060BV63"/>
<dbReference type="EMBL" id="KF119301">
    <property type="protein sequence ID" value="AIA86567.1"/>
    <property type="molecule type" value="Genomic_DNA"/>
</dbReference>
<accession>A0A060BV63</accession>
<dbReference type="GO" id="GO:0008713">
    <property type="term" value="F:ADP-heptose-lipopolysaccharide heptosyltransferase activity"/>
    <property type="evidence" value="ECO:0007669"/>
    <property type="project" value="TreeGrafter"/>
</dbReference>
<sequence length="169" mass="18363">MQLGDLLCAVPALRALRAAFPRAHITLIGLPWAQGFAARFRHYLDAFIPFPGAPGLPEREARADETATFRRRVEAAGFDLALQLHGNGSHSNGVVAGLGTRAWAGFHPPGVRAPDGAYSAVYPEGEPEVRRLLHLLALLGIPAQGEALEFPIAPDEWRESARLRERFGL</sequence>
<dbReference type="SUPFAM" id="SSF53756">
    <property type="entry name" value="UDP-Glycosyltransferase/glycogen phosphorylase"/>
    <property type="match status" value="1"/>
</dbReference>
<name>A0A060BV63_9BACT</name>
<dbReference type="GO" id="GO:0005829">
    <property type="term" value="C:cytosol"/>
    <property type="evidence" value="ECO:0007669"/>
    <property type="project" value="TreeGrafter"/>
</dbReference>
<dbReference type="InterPro" id="IPR051199">
    <property type="entry name" value="LPS_LOS_Heptosyltrfase"/>
</dbReference>